<dbReference type="Proteomes" id="UP000714618">
    <property type="component" value="Unassembled WGS sequence"/>
</dbReference>
<evidence type="ECO:0000313" key="3">
    <source>
        <dbReference type="Proteomes" id="UP000714618"/>
    </source>
</evidence>
<reference evidence="2" key="1">
    <citation type="submission" date="2020-06" db="EMBL/GenBank/DDBJ databases">
        <authorList>
            <person name="Onetto C."/>
        </authorList>
    </citation>
    <scope>NUCLEOTIDE SEQUENCE</scope>
</reference>
<feature type="compositionally biased region" description="Low complexity" evidence="1">
    <location>
        <begin position="1"/>
        <end position="28"/>
    </location>
</feature>
<sequence>MIRQADSSSAEGESSAPAAHASHASQSSNRPVVPIVSQPISKPIELPPQYRPRKPRKQVNVACQPSPCSRCVAEGNECIFDGRKDAQERNRELRNSEKALSKVFRVLKKLEAGDSSSNAAFAQIRQLAENNSEFSSFARSILNNARSYSGQANIGLNSDFGNLPFSSAIKANGYPAHIQHQQLQNLSTSAEYSMLPLHSFEQEALGRAYLSFRDATLQMIVDGLPARDVLGPPDYINLDLYFRERLPTDGHSVSTFVCEIMKSLANPDMYAKLATMVLLAPLMRNTIEGYQHSCDPYPVRDSYHTAQLSTLHLTIRGVLMTAFNEEWLTPENQITAAPVINWPYELDKAVYHDKVAGCLRFTKHFEDHVCDPNNWTFSKRVLEVFPSIQDHGAIIKPRPGED</sequence>
<feature type="region of interest" description="Disordered" evidence="1">
    <location>
        <begin position="1"/>
        <end position="58"/>
    </location>
</feature>
<dbReference type="OrthoDB" id="4356994at2759"/>
<accession>A0A9N8PG87</accession>
<keyword evidence="3" id="KW-1185">Reference proteome</keyword>
<proteinExistence type="predicted"/>
<organism evidence="2 3">
    <name type="scientific">Aureobasidium mustum</name>
    <dbReference type="NCBI Taxonomy" id="2773714"/>
    <lineage>
        <taxon>Eukaryota</taxon>
        <taxon>Fungi</taxon>
        <taxon>Dikarya</taxon>
        <taxon>Ascomycota</taxon>
        <taxon>Pezizomycotina</taxon>
        <taxon>Dothideomycetes</taxon>
        <taxon>Dothideomycetidae</taxon>
        <taxon>Dothideales</taxon>
        <taxon>Saccotheciaceae</taxon>
        <taxon>Aureobasidium</taxon>
    </lineage>
</organism>
<dbReference type="EMBL" id="CAIJEO010000006">
    <property type="protein sequence ID" value="CAD0095132.1"/>
    <property type="molecule type" value="Genomic_DNA"/>
</dbReference>
<gene>
    <name evidence="2" type="ORF">AWRI4233_LOCUS5046</name>
</gene>
<evidence type="ECO:0000313" key="2">
    <source>
        <dbReference type="EMBL" id="CAD0095132.1"/>
    </source>
</evidence>
<comment type="caution">
    <text evidence="2">The sequence shown here is derived from an EMBL/GenBank/DDBJ whole genome shotgun (WGS) entry which is preliminary data.</text>
</comment>
<evidence type="ECO:0000256" key="1">
    <source>
        <dbReference type="SAM" id="MobiDB-lite"/>
    </source>
</evidence>
<protein>
    <recommendedName>
        <fullName evidence="4">Zn(2)-C6 fungal-type domain-containing protein</fullName>
    </recommendedName>
</protein>
<name>A0A9N8PG87_9PEZI</name>
<dbReference type="AlphaFoldDB" id="A0A9N8PG87"/>
<evidence type="ECO:0008006" key="4">
    <source>
        <dbReference type="Google" id="ProtNLM"/>
    </source>
</evidence>